<feature type="transmembrane region" description="Helical" evidence="6">
    <location>
        <begin position="255"/>
        <end position="273"/>
    </location>
</feature>
<feature type="transmembrane region" description="Helical" evidence="6">
    <location>
        <begin position="344"/>
        <end position="366"/>
    </location>
</feature>
<feature type="transmembrane region" description="Helical" evidence="6">
    <location>
        <begin position="109"/>
        <end position="128"/>
    </location>
</feature>
<evidence type="ECO:0000256" key="2">
    <source>
        <dbReference type="ARBA" id="ARBA00022448"/>
    </source>
</evidence>
<evidence type="ECO:0000256" key="1">
    <source>
        <dbReference type="ARBA" id="ARBA00004651"/>
    </source>
</evidence>
<organism evidence="8 9">
    <name type="scientific">Scopulibacillus daqui</name>
    <dbReference type="NCBI Taxonomy" id="1469162"/>
    <lineage>
        <taxon>Bacteria</taxon>
        <taxon>Bacillati</taxon>
        <taxon>Bacillota</taxon>
        <taxon>Bacilli</taxon>
        <taxon>Bacillales</taxon>
        <taxon>Sporolactobacillaceae</taxon>
        <taxon>Scopulibacillus</taxon>
    </lineage>
</organism>
<gene>
    <name evidence="8" type="ORF">JOD45_000120</name>
</gene>
<reference evidence="8 9" key="1">
    <citation type="submission" date="2021-01" db="EMBL/GenBank/DDBJ databases">
        <title>Genomic Encyclopedia of Type Strains, Phase IV (KMG-IV): sequencing the most valuable type-strain genomes for metagenomic binning, comparative biology and taxonomic classification.</title>
        <authorList>
            <person name="Goeker M."/>
        </authorList>
    </citation>
    <scope>NUCLEOTIDE SEQUENCE [LARGE SCALE GENOMIC DNA]</scope>
    <source>
        <strain evidence="8 9">DSM 28236</strain>
    </source>
</reference>
<keyword evidence="4 6" id="KW-1133">Transmembrane helix</keyword>
<dbReference type="NCBIfam" id="TIGR00896">
    <property type="entry name" value="CynX"/>
    <property type="match status" value="1"/>
</dbReference>
<dbReference type="InterPro" id="IPR036259">
    <property type="entry name" value="MFS_trans_sf"/>
</dbReference>
<feature type="domain" description="Major facilitator superfamily (MFS) profile" evidence="7">
    <location>
        <begin position="19"/>
        <end position="398"/>
    </location>
</feature>
<evidence type="ECO:0000313" key="8">
    <source>
        <dbReference type="EMBL" id="MBM7643929.1"/>
    </source>
</evidence>
<sequence>MNMNHNQTKKAASFKRKHILIILGIMLLAANLRPALTSVGPLVSSIRGDLHLSNSAAGLITTLPLIAFAVMSPLAPKLGKKFGNERALFAALIFLILGLLVRSSASSSLLFIGTAVLGLAIAVCNVLLPGLIKQQFSEKVGLMTGIYTTAMGCFAALASGVSVPLAHGLGFGWRGSLVCWTVLAAVTAIIWMPQLRNHDKPNQKTTNRGEAGGLWRSPLAWQVTLFMGLQSLGFYVTVAWLPVILHDRGLSVTTAGWMLSLLQFISVPANFLMPIIADRLPHQKWLAAITSCFYIFGFGGLMISSTSLVLVWVVLIGLGQGSAISLALLLFGLRTQNAQQASELSGMAQSIGYLLAAVGPFLFGFLRDLTHTWVMPLSFLVITSVIMLISGIGAGRNKYVWADSAGDEDHRNTVNYSDAYK</sequence>
<evidence type="ECO:0000256" key="5">
    <source>
        <dbReference type="ARBA" id="ARBA00023136"/>
    </source>
</evidence>
<evidence type="ECO:0000259" key="7">
    <source>
        <dbReference type="PROSITE" id="PS50850"/>
    </source>
</evidence>
<protein>
    <submittedName>
        <fullName evidence="8">CP family cyanate transporter-like MFS transporter</fullName>
    </submittedName>
</protein>
<accession>A0ABS2PV51</accession>
<name>A0ABS2PV51_9BACL</name>
<dbReference type="PANTHER" id="PTHR23523">
    <property type="match status" value="1"/>
</dbReference>
<feature type="transmembrane region" description="Helical" evidence="6">
    <location>
        <begin position="309"/>
        <end position="332"/>
    </location>
</feature>
<evidence type="ECO:0000256" key="4">
    <source>
        <dbReference type="ARBA" id="ARBA00022989"/>
    </source>
</evidence>
<feature type="transmembrane region" description="Helical" evidence="6">
    <location>
        <begin position="140"/>
        <end position="165"/>
    </location>
</feature>
<dbReference type="EMBL" id="JAFBER010000001">
    <property type="protein sequence ID" value="MBM7643929.1"/>
    <property type="molecule type" value="Genomic_DNA"/>
</dbReference>
<feature type="transmembrane region" description="Helical" evidence="6">
    <location>
        <begin position="171"/>
        <end position="192"/>
    </location>
</feature>
<feature type="transmembrane region" description="Helical" evidence="6">
    <location>
        <begin position="56"/>
        <end position="75"/>
    </location>
</feature>
<dbReference type="InterPro" id="IPR052524">
    <property type="entry name" value="MFS_Cyanate_Porter"/>
</dbReference>
<dbReference type="SUPFAM" id="SSF103473">
    <property type="entry name" value="MFS general substrate transporter"/>
    <property type="match status" value="1"/>
</dbReference>
<dbReference type="InterPro" id="IPR020846">
    <property type="entry name" value="MFS_dom"/>
</dbReference>
<comment type="subcellular location">
    <subcellularLocation>
        <location evidence="1">Cell membrane</location>
        <topology evidence="1">Multi-pass membrane protein</topology>
    </subcellularLocation>
</comment>
<dbReference type="PROSITE" id="PS50850">
    <property type="entry name" value="MFS"/>
    <property type="match status" value="1"/>
</dbReference>
<keyword evidence="3 6" id="KW-0812">Transmembrane</keyword>
<dbReference type="Pfam" id="PF07690">
    <property type="entry name" value="MFS_1"/>
    <property type="match status" value="1"/>
</dbReference>
<evidence type="ECO:0000256" key="3">
    <source>
        <dbReference type="ARBA" id="ARBA00022692"/>
    </source>
</evidence>
<dbReference type="InterPro" id="IPR011701">
    <property type="entry name" value="MFS"/>
</dbReference>
<evidence type="ECO:0000313" key="9">
    <source>
        <dbReference type="Proteomes" id="UP000808914"/>
    </source>
</evidence>
<proteinExistence type="predicted"/>
<keyword evidence="2" id="KW-0813">Transport</keyword>
<dbReference type="CDD" id="cd17339">
    <property type="entry name" value="MFS_NIMT_CynX_like"/>
    <property type="match status" value="1"/>
</dbReference>
<comment type="caution">
    <text evidence="8">The sequence shown here is derived from an EMBL/GenBank/DDBJ whole genome shotgun (WGS) entry which is preliminary data.</text>
</comment>
<dbReference type="Proteomes" id="UP000808914">
    <property type="component" value="Unassembled WGS sequence"/>
</dbReference>
<dbReference type="PANTHER" id="PTHR23523:SF2">
    <property type="entry name" value="2-NITROIMIDAZOLE TRANSPORTER"/>
    <property type="match status" value="1"/>
</dbReference>
<keyword evidence="9" id="KW-1185">Reference proteome</keyword>
<feature type="transmembrane region" description="Helical" evidence="6">
    <location>
        <begin position="223"/>
        <end position="243"/>
    </location>
</feature>
<feature type="transmembrane region" description="Helical" evidence="6">
    <location>
        <begin position="87"/>
        <end position="103"/>
    </location>
</feature>
<dbReference type="InterPro" id="IPR004747">
    <property type="entry name" value="CynX-like"/>
</dbReference>
<feature type="transmembrane region" description="Helical" evidence="6">
    <location>
        <begin position="372"/>
        <end position="394"/>
    </location>
</feature>
<evidence type="ECO:0000256" key="6">
    <source>
        <dbReference type="SAM" id="Phobius"/>
    </source>
</evidence>
<keyword evidence="5 6" id="KW-0472">Membrane</keyword>
<dbReference type="Gene3D" id="1.20.1250.20">
    <property type="entry name" value="MFS general substrate transporter like domains"/>
    <property type="match status" value="2"/>
</dbReference>
<feature type="transmembrane region" description="Helical" evidence="6">
    <location>
        <begin position="285"/>
        <end position="303"/>
    </location>
</feature>